<feature type="transmembrane region" description="Helical" evidence="1">
    <location>
        <begin position="343"/>
        <end position="361"/>
    </location>
</feature>
<dbReference type="EMBL" id="JBHSTP010000002">
    <property type="protein sequence ID" value="MFC6356537.1"/>
    <property type="molecule type" value="Genomic_DNA"/>
</dbReference>
<feature type="transmembrane region" description="Helical" evidence="1">
    <location>
        <begin position="216"/>
        <end position="235"/>
    </location>
</feature>
<keyword evidence="1" id="KW-1133">Transmembrane helix</keyword>
<keyword evidence="4" id="KW-1185">Reference proteome</keyword>
<comment type="caution">
    <text evidence="3">The sequence shown here is derived from an EMBL/GenBank/DDBJ whole genome shotgun (WGS) entry which is preliminary data.</text>
</comment>
<proteinExistence type="predicted"/>
<feature type="domain" description="YdbS-like PH" evidence="2">
    <location>
        <begin position="70"/>
        <end position="141"/>
    </location>
</feature>
<feature type="transmembrane region" description="Helical" evidence="1">
    <location>
        <begin position="12"/>
        <end position="36"/>
    </location>
</feature>
<dbReference type="PANTHER" id="PTHR34473">
    <property type="entry name" value="UPF0699 TRANSMEMBRANE PROTEIN YDBS"/>
    <property type="match status" value="1"/>
</dbReference>
<name>A0ABW1VGV7_9MICO</name>
<dbReference type="InterPro" id="IPR005182">
    <property type="entry name" value="YdbS-like_PH"/>
</dbReference>
<dbReference type="RefSeq" id="WP_386731091.1">
    <property type="nucleotide sequence ID" value="NZ_JBHSTP010000002.1"/>
</dbReference>
<feature type="transmembrane region" description="Helical" evidence="1">
    <location>
        <begin position="367"/>
        <end position="389"/>
    </location>
</feature>
<feature type="transmembrane region" description="Helical" evidence="1">
    <location>
        <begin position="172"/>
        <end position="196"/>
    </location>
</feature>
<feature type="transmembrane region" description="Helical" evidence="1">
    <location>
        <begin position="42"/>
        <end position="64"/>
    </location>
</feature>
<protein>
    <submittedName>
        <fullName evidence="3">PH domain-containing protein</fullName>
    </submittedName>
</protein>
<evidence type="ECO:0000256" key="1">
    <source>
        <dbReference type="SAM" id="Phobius"/>
    </source>
</evidence>
<dbReference type="PANTHER" id="PTHR34473:SF3">
    <property type="entry name" value="TRANSMEMBRANE PROTEIN-RELATED"/>
    <property type="match status" value="1"/>
</dbReference>
<keyword evidence="1" id="KW-0472">Membrane</keyword>
<dbReference type="Pfam" id="PF03703">
    <property type="entry name" value="bPH_2"/>
    <property type="match status" value="1"/>
</dbReference>
<accession>A0ABW1VGV7</accession>
<keyword evidence="1" id="KW-0812">Transmembrane</keyword>
<evidence type="ECO:0000313" key="3">
    <source>
        <dbReference type="EMBL" id="MFC6356537.1"/>
    </source>
</evidence>
<sequence>MTKTTWKRASGRLLIVEAAQFLASFAFLVIALTFWASHGSEIASVLLPLASFLYGPLRVAWIIVRWSVETYRIAPEMLAVRTGVFHRQERHLGWASVVAVDEQAGLFFRVLGIRRLQLTQSDSAGGAVVFRALDPVAAADIRTLVRKHNGAATDSNATLQIGEIYRATWRELALMSLVNGRFALLAPPVLFASWGLLEDIGVSTWAFELFRTLPPALLIAISIVGFILIGTLATISRYQGFSARMTAARTLVLSYGLVEKRERHIDLKSIEGITVRRSLVEQLLRRSRLAVLTFKGADEVGASLVLPSLPDTIVRQITRSHFHEFVQDSAILSDRPAAVFRQFFRAALVFSIPAALVASLLDTGMSIAGAVAIGLIALAISTSIGRLLVLGMNVDSHDILKIERHLVTEVETYVRARSCHWVGSVHLRGADRPLFFSAHLYAGGARNFVGTHCSAESLARLREVIITVDEPAARRQRLLIKSNGATP</sequence>
<gene>
    <name evidence="3" type="ORF">ACFQB0_10500</name>
</gene>
<evidence type="ECO:0000259" key="2">
    <source>
        <dbReference type="Pfam" id="PF03703"/>
    </source>
</evidence>
<organism evidence="3 4">
    <name type="scientific">Luethyella okanaganae</name>
    <dbReference type="NCBI Taxonomy" id="69372"/>
    <lineage>
        <taxon>Bacteria</taxon>
        <taxon>Bacillati</taxon>
        <taxon>Actinomycetota</taxon>
        <taxon>Actinomycetes</taxon>
        <taxon>Micrococcales</taxon>
        <taxon>Microbacteriaceae</taxon>
        <taxon>Luethyella</taxon>
    </lineage>
</organism>
<evidence type="ECO:0000313" key="4">
    <source>
        <dbReference type="Proteomes" id="UP001596306"/>
    </source>
</evidence>
<dbReference type="Proteomes" id="UP001596306">
    <property type="component" value="Unassembled WGS sequence"/>
</dbReference>
<reference evidence="4" key="1">
    <citation type="journal article" date="2019" name="Int. J. Syst. Evol. Microbiol.">
        <title>The Global Catalogue of Microorganisms (GCM) 10K type strain sequencing project: providing services to taxonomists for standard genome sequencing and annotation.</title>
        <authorList>
            <consortium name="The Broad Institute Genomics Platform"/>
            <consortium name="The Broad Institute Genome Sequencing Center for Infectious Disease"/>
            <person name="Wu L."/>
            <person name="Ma J."/>
        </authorList>
    </citation>
    <scope>NUCLEOTIDE SEQUENCE [LARGE SCALE GENOMIC DNA]</scope>
    <source>
        <strain evidence="4">CCUG 43304</strain>
    </source>
</reference>